<keyword evidence="3" id="KW-0472">Membrane</keyword>
<organism evidence="5 6">
    <name type="scientific">Conidiobolus coronatus (strain ATCC 28846 / CBS 209.66 / NRRL 28638)</name>
    <name type="common">Delacroixia coronata</name>
    <dbReference type="NCBI Taxonomy" id="796925"/>
    <lineage>
        <taxon>Eukaryota</taxon>
        <taxon>Fungi</taxon>
        <taxon>Fungi incertae sedis</taxon>
        <taxon>Zoopagomycota</taxon>
        <taxon>Entomophthoromycotina</taxon>
        <taxon>Entomophthoromycetes</taxon>
        <taxon>Entomophthorales</taxon>
        <taxon>Ancylistaceae</taxon>
        <taxon>Conidiobolus</taxon>
    </lineage>
</organism>
<evidence type="ECO:0000256" key="3">
    <source>
        <dbReference type="SAM" id="Phobius"/>
    </source>
</evidence>
<evidence type="ECO:0000256" key="1">
    <source>
        <dbReference type="PROSITE-ProRule" id="PRU00181"/>
    </source>
</evidence>
<evidence type="ECO:0000259" key="4">
    <source>
        <dbReference type="PROSITE" id="PS50832"/>
    </source>
</evidence>
<dbReference type="SUPFAM" id="SSF50249">
    <property type="entry name" value="Nucleic acid-binding proteins"/>
    <property type="match status" value="1"/>
</dbReference>
<protein>
    <submittedName>
        <fullName evidence="5">Nucleic acid-binding protein</fullName>
    </submittedName>
</protein>
<keyword evidence="6" id="KW-1185">Reference proteome</keyword>
<gene>
    <name evidence="5" type="ORF">CONCODRAFT_39798</name>
</gene>
<dbReference type="EMBL" id="KQ964513">
    <property type="protein sequence ID" value="KXN70081.1"/>
    <property type="molecule type" value="Genomic_DNA"/>
</dbReference>
<evidence type="ECO:0000313" key="6">
    <source>
        <dbReference type="Proteomes" id="UP000070444"/>
    </source>
</evidence>
<reference evidence="5 6" key="1">
    <citation type="journal article" date="2015" name="Genome Biol. Evol.">
        <title>Phylogenomic analyses indicate that early fungi evolved digesting cell walls of algal ancestors of land plants.</title>
        <authorList>
            <person name="Chang Y."/>
            <person name="Wang S."/>
            <person name="Sekimoto S."/>
            <person name="Aerts A.L."/>
            <person name="Choi C."/>
            <person name="Clum A."/>
            <person name="LaButti K.M."/>
            <person name="Lindquist E.A."/>
            <person name="Yee Ngan C."/>
            <person name="Ohm R.A."/>
            <person name="Salamov A.A."/>
            <person name="Grigoriev I.V."/>
            <person name="Spatafora J.W."/>
            <person name="Berbee M.L."/>
        </authorList>
    </citation>
    <scope>NUCLEOTIDE SEQUENCE [LARGE SCALE GENOMIC DNA]</scope>
    <source>
        <strain evidence="5 6">NRRL 28638</strain>
    </source>
</reference>
<keyword evidence="3" id="KW-0812">Transmembrane</keyword>
<keyword evidence="1" id="KW-0396">Initiation factor</keyword>
<dbReference type="SMART" id="SM00652">
    <property type="entry name" value="eIF1a"/>
    <property type="match status" value="1"/>
</dbReference>
<evidence type="ECO:0000256" key="2">
    <source>
        <dbReference type="RuleBase" id="RU004364"/>
    </source>
</evidence>
<dbReference type="Pfam" id="PF01176">
    <property type="entry name" value="eIF-1a"/>
    <property type="match status" value="1"/>
</dbReference>
<feature type="non-terminal residue" evidence="5">
    <location>
        <position position="1"/>
    </location>
</feature>
<dbReference type="OMA" id="RRVMMHA"/>
<dbReference type="NCBIfam" id="TIGR00523">
    <property type="entry name" value="eIF-1A"/>
    <property type="match status" value="1"/>
</dbReference>
<dbReference type="InterPro" id="IPR006196">
    <property type="entry name" value="RNA-binding_domain_S1_IF1"/>
</dbReference>
<keyword evidence="3" id="KW-1133">Transmembrane helix</keyword>
<dbReference type="InterPro" id="IPR001253">
    <property type="entry name" value="TIF_eIF-1A"/>
</dbReference>
<proteinExistence type="inferred from homology"/>
<dbReference type="GO" id="GO:0003743">
    <property type="term" value="F:translation initiation factor activity"/>
    <property type="evidence" value="ECO:0007669"/>
    <property type="project" value="UniProtKB-UniRule"/>
</dbReference>
<comment type="similarity">
    <text evidence="2">Belongs to the eIF-1A family.</text>
</comment>
<dbReference type="CDD" id="cd05793">
    <property type="entry name" value="S1_IF1A"/>
    <property type="match status" value="1"/>
</dbReference>
<evidence type="ECO:0000313" key="5">
    <source>
        <dbReference type="EMBL" id="KXN70081.1"/>
    </source>
</evidence>
<dbReference type="PROSITE" id="PS50832">
    <property type="entry name" value="S1_IF1_TYPE"/>
    <property type="match status" value="1"/>
</dbReference>
<dbReference type="PANTHER" id="PTHR21668">
    <property type="entry name" value="EIF-1A"/>
    <property type="match status" value="1"/>
</dbReference>
<accession>A0A137P582</accession>
<dbReference type="GO" id="GO:0003723">
    <property type="term" value="F:RNA binding"/>
    <property type="evidence" value="ECO:0007669"/>
    <property type="project" value="InterPro"/>
</dbReference>
<dbReference type="HAMAP" id="MF_00216">
    <property type="entry name" value="aIF_1A"/>
    <property type="match status" value="1"/>
</dbReference>
<dbReference type="OrthoDB" id="274995at2759"/>
<feature type="domain" description="S1-like" evidence="4">
    <location>
        <begin position="15"/>
        <end position="89"/>
    </location>
</feature>
<name>A0A137P582_CONC2</name>
<dbReference type="Gene3D" id="2.40.50.140">
    <property type="entry name" value="Nucleic acid-binding proteins"/>
    <property type="match status" value="1"/>
</dbReference>
<feature type="transmembrane region" description="Helical" evidence="3">
    <location>
        <begin position="132"/>
        <end position="149"/>
    </location>
</feature>
<dbReference type="Proteomes" id="UP000070444">
    <property type="component" value="Unassembled WGS sequence"/>
</dbReference>
<sequence length="160" mass="18763">GGKNRRRGKNDTEGDKRELVFKEEGQEYAQVLKLLGNGRIDAQCFDGVKRLALIRGKMRKKVWINAGDIVLLSLRDFQDDKADVILKYNPDEARMLKSYGELPDNAQINETTMFGEEDDDDVEFDDVEIDDVILFLFFYFIKLLTYKFFRFNQFLSWNLL</sequence>
<dbReference type="InterPro" id="IPR012340">
    <property type="entry name" value="NA-bd_OB-fold"/>
</dbReference>
<keyword evidence="1" id="KW-0648">Protein biosynthesis</keyword>
<dbReference type="STRING" id="796925.A0A137P582"/>
<dbReference type="AlphaFoldDB" id="A0A137P582"/>